<evidence type="ECO:0008006" key="4">
    <source>
        <dbReference type="Google" id="ProtNLM"/>
    </source>
</evidence>
<keyword evidence="3" id="KW-1185">Reference proteome</keyword>
<name>A0A4R0RNG5_9APHY</name>
<dbReference type="PANTHER" id="PTHR43157:SF31">
    <property type="entry name" value="PHOSPHATIDYLINOSITOL-GLYCAN BIOSYNTHESIS CLASS F PROTEIN"/>
    <property type="match status" value="1"/>
</dbReference>
<dbReference type="InterPro" id="IPR036291">
    <property type="entry name" value="NAD(P)-bd_dom_sf"/>
</dbReference>
<gene>
    <name evidence="2" type="ORF">EIP91_010394</name>
</gene>
<evidence type="ECO:0000256" key="1">
    <source>
        <dbReference type="ARBA" id="ARBA00023002"/>
    </source>
</evidence>
<dbReference type="AlphaFoldDB" id="A0A4R0RNG5"/>
<comment type="caution">
    <text evidence="2">The sequence shown here is derived from an EMBL/GenBank/DDBJ whole genome shotgun (WGS) entry which is preliminary data.</text>
</comment>
<organism evidence="2 3">
    <name type="scientific">Steccherinum ochraceum</name>
    <dbReference type="NCBI Taxonomy" id="92696"/>
    <lineage>
        <taxon>Eukaryota</taxon>
        <taxon>Fungi</taxon>
        <taxon>Dikarya</taxon>
        <taxon>Basidiomycota</taxon>
        <taxon>Agaricomycotina</taxon>
        <taxon>Agaricomycetes</taxon>
        <taxon>Polyporales</taxon>
        <taxon>Steccherinaceae</taxon>
        <taxon>Steccherinum</taxon>
    </lineage>
</organism>
<evidence type="ECO:0000313" key="3">
    <source>
        <dbReference type="Proteomes" id="UP000292702"/>
    </source>
</evidence>
<dbReference type="Pfam" id="PF00106">
    <property type="entry name" value="adh_short"/>
    <property type="match status" value="1"/>
</dbReference>
<dbReference type="STRING" id="92696.A0A4R0RNG5"/>
<keyword evidence="1" id="KW-0560">Oxidoreductase</keyword>
<dbReference type="InterPro" id="IPR002347">
    <property type="entry name" value="SDR_fam"/>
</dbReference>
<dbReference type="PRINTS" id="PR00081">
    <property type="entry name" value="GDHRDH"/>
</dbReference>
<proteinExistence type="predicted"/>
<accession>A0A4R0RNG5</accession>
<reference evidence="2 3" key="1">
    <citation type="submission" date="2018-11" db="EMBL/GenBank/DDBJ databases">
        <title>Genome assembly of Steccherinum ochraceum LE-BIN_3174, the white-rot fungus of the Steccherinaceae family (The Residual Polyporoid clade, Polyporales, Basidiomycota).</title>
        <authorList>
            <person name="Fedorova T.V."/>
            <person name="Glazunova O.A."/>
            <person name="Landesman E.O."/>
            <person name="Moiseenko K.V."/>
            <person name="Psurtseva N.V."/>
            <person name="Savinova O.S."/>
            <person name="Shakhova N.V."/>
            <person name="Tyazhelova T.V."/>
            <person name="Vasina D.V."/>
        </authorList>
    </citation>
    <scope>NUCLEOTIDE SEQUENCE [LARGE SCALE GENOMIC DNA]</scope>
    <source>
        <strain evidence="2 3">LE-BIN_3174</strain>
    </source>
</reference>
<protein>
    <recommendedName>
        <fullName evidence="4">NAD(P)-binding protein</fullName>
    </recommendedName>
</protein>
<dbReference type="PANTHER" id="PTHR43157">
    <property type="entry name" value="PHOSPHATIDYLINOSITOL-GLYCAN BIOSYNTHESIS CLASS F PROTEIN-RELATED"/>
    <property type="match status" value="1"/>
</dbReference>
<dbReference type="EMBL" id="RWJN01000062">
    <property type="protein sequence ID" value="TCD68603.1"/>
    <property type="molecule type" value="Genomic_DNA"/>
</dbReference>
<sequence>MGHFFSLLSQQLFPHKTTFTAEQIPDLTGRVVIVTGGNSGLGKEVIKALLNRNAKVYMAARSKGKAEEAIKELKEATGKDAHFLALDLSSLASVRRAAEEFRIEETELHILYNNAGLMNTPMDDLTSTGFDLQYGTNVLGHFLFTELLLPALAAGAQSSPDHHSRIVATSSAGAHMATVDFDSLKDGPARRKLSPELLYWQSKFLNAIVAREAAKRYADKSILSFSVDPGSVRTDIMRHEGAFMKKMSDTLFVSPAKGALSQPWIGTVPEAVQYNGEYIVPWAHVGKCRAELYDNALAERVWNTVLEDQ</sequence>
<dbReference type="OrthoDB" id="191139at2759"/>
<dbReference type="GO" id="GO:0016491">
    <property type="term" value="F:oxidoreductase activity"/>
    <property type="evidence" value="ECO:0007669"/>
    <property type="project" value="UniProtKB-KW"/>
</dbReference>
<evidence type="ECO:0000313" key="2">
    <source>
        <dbReference type="EMBL" id="TCD68603.1"/>
    </source>
</evidence>
<dbReference type="Gene3D" id="3.40.50.720">
    <property type="entry name" value="NAD(P)-binding Rossmann-like Domain"/>
    <property type="match status" value="1"/>
</dbReference>
<dbReference type="Proteomes" id="UP000292702">
    <property type="component" value="Unassembled WGS sequence"/>
</dbReference>
<dbReference type="SUPFAM" id="SSF51735">
    <property type="entry name" value="NAD(P)-binding Rossmann-fold domains"/>
    <property type="match status" value="1"/>
</dbReference>